<evidence type="ECO:0000313" key="4">
    <source>
        <dbReference type="Proteomes" id="UP000297910"/>
    </source>
</evidence>
<dbReference type="AlphaFoldDB" id="A0A4Z1FQS6"/>
<dbReference type="PANTHER" id="PTHR34315:SF1">
    <property type="entry name" value="INTRADIOL RING-CLEAVAGE DIOXYGENASES DOMAIN-CONTAINING PROTEIN-RELATED"/>
    <property type="match status" value="1"/>
</dbReference>
<accession>A0A4Z1FQS6</accession>
<dbReference type="PANTHER" id="PTHR34315">
    <property type="match status" value="1"/>
</dbReference>
<gene>
    <name evidence="3" type="ORF">BPAE_0074g00300</name>
</gene>
<name>A0A4Z1FQS6_9HELO</name>
<evidence type="ECO:0000259" key="2">
    <source>
        <dbReference type="Pfam" id="PF00775"/>
    </source>
</evidence>
<evidence type="ECO:0000256" key="1">
    <source>
        <dbReference type="SAM" id="MobiDB-lite"/>
    </source>
</evidence>
<dbReference type="GO" id="GO:0008199">
    <property type="term" value="F:ferric iron binding"/>
    <property type="evidence" value="ECO:0007669"/>
    <property type="project" value="InterPro"/>
</dbReference>
<feature type="compositionally biased region" description="Gly residues" evidence="1">
    <location>
        <begin position="367"/>
        <end position="376"/>
    </location>
</feature>
<dbReference type="SUPFAM" id="SSF49482">
    <property type="entry name" value="Aromatic compound dioxygenase"/>
    <property type="match status" value="1"/>
</dbReference>
<dbReference type="InterPro" id="IPR015889">
    <property type="entry name" value="Intradiol_dOase_core"/>
</dbReference>
<proteinExistence type="predicted"/>
<dbReference type="Pfam" id="PF00775">
    <property type="entry name" value="Dioxygenase_C"/>
    <property type="match status" value="1"/>
</dbReference>
<dbReference type="EMBL" id="PQXI01000074">
    <property type="protein sequence ID" value="TGO25720.1"/>
    <property type="molecule type" value="Genomic_DNA"/>
</dbReference>
<dbReference type="Proteomes" id="UP000297910">
    <property type="component" value="Unassembled WGS sequence"/>
</dbReference>
<dbReference type="Gene3D" id="2.60.130.10">
    <property type="entry name" value="Aromatic compound dioxygenase"/>
    <property type="match status" value="1"/>
</dbReference>
<dbReference type="GO" id="GO:0016702">
    <property type="term" value="F:oxidoreductase activity, acting on single donors with incorporation of molecular oxygen, incorporation of two atoms of oxygen"/>
    <property type="evidence" value="ECO:0007669"/>
    <property type="project" value="InterPro"/>
</dbReference>
<sequence length="437" mass="45791">MHFTRLAIPTVASLVAVQAHPGHDIKEEIAHIARAHEFHKRDISGCYSKLKARGHHQRTTDRRHEILQNERAKRGLPIDASIIKLRDLPKLSARDSGTVLNTSHLSTTPYSPTDSYSDIFTGNNSCILVPEVTEGPFYVSGEYIRADVRETAIQSGIDLILDIQVIDISTCEPVPDVYIDFWYANSTGTYSGVTDASVPGNINATFARGIQATGDEGATQFTAFYPGHYQGRTQHIHVATHVGGTAFPNGTYQGSTVSHIGQLFFDTSLSNQIEALTPYSTNPNPGSTTNTNDGIFLQEAALGDPVVEYSLLGSTLSEGLFGWIAFGIDPTRAGSIQAAAALTSDGGVPVAAGGGGGPGGPPPNGTFPGGLNGTFPGGPRPSTSGAATLTSSSGVGTTATAGRVVVRGNRGIGEKRGLEWIGGGSRWDCKGEGGGLS</sequence>
<feature type="region of interest" description="Disordered" evidence="1">
    <location>
        <begin position="352"/>
        <end position="395"/>
    </location>
</feature>
<evidence type="ECO:0000313" key="3">
    <source>
        <dbReference type="EMBL" id="TGO25720.1"/>
    </source>
</evidence>
<reference evidence="3 4" key="1">
    <citation type="submission" date="2017-12" db="EMBL/GenBank/DDBJ databases">
        <title>Comparative genomics of Botrytis spp.</title>
        <authorList>
            <person name="Valero-Jimenez C.A."/>
            <person name="Tapia P."/>
            <person name="Veloso J."/>
            <person name="Silva-Moreno E."/>
            <person name="Staats M."/>
            <person name="Valdes J.H."/>
            <person name="Van Kan J.A.L."/>
        </authorList>
    </citation>
    <scope>NUCLEOTIDE SEQUENCE [LARGE SCALE GENOMIC DNA]</scope>
    <source>
        <strain evidence="3 4">Bp0003</strain>
    </source>
</reference>
<keyword evidence="4" id="KW-1185">Reference proteome</keyword>
<dbReference type="InterPro" id="IPR000627">
    <property type="entry name" value="Intradiol_dOase_C"/>
</dbReference>
<protein>
    <recommendedName>
        <fullName evidence="2">Intradiol ring-cleavage dioxygenases domain-containing protein</fullName>
    </recommendedName>
</protein>
<dbReference type="CDD" id="cd03457">
    <property type="entry name" value="intradiol_dioxygenase_like"/>
    <property type="match status" value="1"/>
</dbReference>
<feature type="domain" description="Intradiol ring-cleavage dioxygenases" evidence="2">
    <location>
        <begin position="134"/>
        <end position="234"/>
    </location>
</feature>
<comment type="caution">
    <text evidence="3">The sequence shown here is derived from an EMBL/GenBank/DDBJ whole genome shotgun (WGS) entry which is preliminary data.</text>
</comment>
<feature type="compositionally biased region" description="Low complexity" evidence="1">
    <location>
        <begin position="382"/>
        <end position="395"/>
    </location>
</feature>
<organism evidence="3 4">
    <name type="scientific">Botrytis paeoniae</name>
    <dbReference type="NCBI Taxonomy" id="278948"/>
    <lineage>
        <taxon>Eukaryota</taxon>
        <taxon>Fungi</taxon>
        <taxon>Dikarya</taxon>
        <taxon>Ascomycota</taxon>
        <taxon>Pezizomycotina</taxon>
        <taxon>Leotiomycetes</taxon>
        <taxon>Helotiales</taxon>
        <taxon>Sclerotiniaceae</taxon>
        <taxon>Botrytis</taxon>
    </lineage>
</organism>